<organism evidence="2 3">
    <name type="scientific">Thiobacillus sedimenti</name>
    <dbReference type="NCBI Taxonomy" id="3110231"/>
    <lineage>
        <taxon>Bacteria</taxon>
        <taxon>Pseudomonadati</taxon>
        <taxon>Pseudomonadota</taxon>
        <taxon>Betaproteobacteria</taxon>
        <taxon>Nitrosomonadales</taxon>
        <taxon>Thiobacillaceae</taxon>
        <taxon>Thiobacillus</taxon>
    </lineage>
</organism>
<dbReference type="RefSeq" id="WP_324779517.1">
    <property type="nucleotide sequence ID" value="NZ_CP141769.1"/>
</dbReference>
<dbReference type="Proteomes" id="UP001334732">
    <property type="component" value="Chromosome"/>
</dbReference>
<evidence type="ECO:0000313" key="2">
    <source>
        <dbReference type="EMBL" id="WRS38985.1"/>
    </source>
</evidence>
<keyword evidence="3" id="KW-1185">Reference proteome</keyword>
<dbReference type="PROSITE" id="PS51257">
    <property type="entry name" value="PROKAR_LIPOPROTEIN"/>
    <property type="match status" value="1"/>
</dbReference>
<evidence type="ECO:0000313" key="3">
    <source>
        <dbReference type="Proteomes" id="UP001334732"/>
    </source>
</evidence>
<accession>A0ABZ1CHW6</accession>
<keyword evidence="1" id="KW-0732">Signal</keyword>
<gene>
    <name evidence="2" type="ORF">VA613_13385</name>
</gene>
<evidence type="ECO:0000256" key="1">
    <source>
        <dbReference type="SAM" id="SignalP"/>
    </source>
</evidence>
<reference evidence="2 3" key="1">
    <citation type="submission" date="2023-12" db="EMBL/GenBank/DDBJ databases">
        <title>Thiobacillus sedimentum sp. nov., a chemolithoautotrophic sulfur-oxidizing bacterium isolated from freshwater sediment.</title>
        <authorList>
            <person name="Luo J."/>
            <person name="Dai C."/>
        </authorList>
    </citation>
    <scope>NUCLEOTIDE SEQUENCE [LARGE SCALE GENOMIC DNA]</scope>
    <source>
        <strain evidence="2 3">SCUT-2</strain>
    </source>
</reference>
<sequence>MKRWAMAILLMILGSSMSACAMGGTSWKEEVLLHDGSKIVVQRSVERGGRHEIGQQPPIKDQNLDFILPSTNESVTWKSQYSEDIGLADFQPLLLDISRRTAYLVTAPVGCLSYNKWGRPNPPYVVFKYDNKTWQRIPLQELPAEIKTPNLIFSSPDNEVEKLGEGFVTAVMVQHANSDLTQPEFRSILREAIKGKNGISITDCEELIRYKGYWIMPNDPVARGMVDRKTK</sequence>
<proteinExistence type="predicted"/>
<protein>
    <recommendedName>
        <fullName evidence="4">Lipoprotein</fullName>
    </recommendedName>
</protein>
<dbReference type="EMBL" id="CP141769">
    <property type="protein sequence ID" value="WRS38985.1"/>
    <property type="molecule type" value="Genomic_DNA"/>
</dbReference>
<feature type="chain" id="PRO_5045781114" description="Lipoprotein" evidence="1">
    <location>
        <begin position="22"/>
        <end position="231"/>
    </location>
</feature>
<evidence type="ECO:0008006" key="4">
    <source>
        <dbReference type="Google" id="ProtNLM"/>
    </source>
</evidence>
<name>A0ABZ1CHW6_9PROT</name>
<feature type="signal peptide" evidence="1">
    <location>
        <begin position="1"/>
        <end position="21"/>
    </location>
</feature>